<name>A0A8K0K4B8_LADFU</name>
<protein>
    <submittedName>
        <fullName evidence="1">Uncharacterized protein</fullName>
    </submittedName>
</protein>
<dbReference type="EMBL" id="KZ308326">
    <property type="protein sequence ID" value="KAG8227531.1"/>
    <property type="molecule type" value="Genomic_DNA"/>
</dbReference>
<reference evidence="1" key="2">
    <citation type="submission" date="2017-10" db="EMBL/GenBank/DDBJ databases">
        <title>Ladona fulva Genome sequencing and assembly.</title>
        <authorList>
            <person name="Murali S."/>
            <person name="Richards S."/>
            <person name="Bandaranaike D."/>
            <person name="Bellair M."/>
            <person name="Blankenburg K."/>
            <person name="Chao H."/>
            <person name="Dinh H."/>
            <person name="Doddapaneni H."/>
            <person name="Dugan-Rocha S."/>
            <person name="Elkadiri S."/>
            <person name="Gnanaolivu R."/>
            <person name="Hernandez B."/>
            <person name="Skinner E."/>
            <person name="Javaid M."/>
            <person name="Lee S."/>
            <person name="Li M."/>
            <person name="Ming W."/>
            <person name="Munidasa M."/>
            <person name="Muniz J."/>
            <person name="Nguyen L."/>
            <person name="Hughes D."/>
            <person name="Osuji N."/>
            <person name="Pu L.-L."/>
            <person name="Puazo M."/>
            <person name="Qu C."/>
            <person name="Quiroz J."/>
            <person name="Raj R."/>
            <person name="Weissenberger G."/>
            <person name="Xin Y."/>
            <person name="Zou X."/>
            <person name="Han Y."/>
            <person name="Worley K."/>
            <person name="Muzny D."/>
            <person name="Gibbs R."/>
        </authorList>
    </citation>
    <scope>NUCLEOTIDE SEQUENCE</scope>
    <source>
        <strain evidence="1">Sampled in the wild</strain>
    </source>
</reference>
<dbReference type="Proteomes" id="UP000792457">
    <property type="component" value="Unassembled WGS sequence"/>
</dbReference>
<gene>
    <name evidence="1" type="ORF">J437_LFUL008403</name>
</gene>
<evidence type="ECO:0000313" key="2">
    <source>
        <dbReference type="Proteomes" id="UP000792457"/>
    </source>
</evidence>
<proteinExistence type="predicted"/>
<dbReference type="AlphaFoldDB" id="A0A8K0K4B8"/>
<reference evidence="1" key="1">
    <citation type="submission" date="2013-04" db="EMBL/GenBank/DDBJ databases">
        <authorList>
            <person name="Qu J."/>
            <person name="Murali S.C."/>
            <person name="Bandaranaike D."/>
            <person name="Bellair M."/>
            <person name="Blankenburg K."/>
            <person name="Chao H."/>
            <person name="Dinh H."/>
            <person name="Doddapaneni H."/>
            <person name="Downs B."/>
            <person name="Dugan-Rocha S."/>
            <person name="Elkadiri S."/>
            <person name="Gnanaolivu R.D."/>
            <person name="Hernandez B."/>
            <person name="Javaid M."/>
            <person name="Jayaseelan J.C."/>
            <person name="Lee S."/>
            <person name="Li M."/>
            <person name="Ming W."/>
            <person name="Munidasa M."/>
            <person name="Muniz J."/>
            <person name="Nguyen L."/>
            <person name="Ongeri F."/>
            <person name="Osuji N."/>
            <person name="Pu L.-L."/>
            <person name="Puazo M."/>
            <person name="Qu C."/>
            <person name="Quiroz J."/>
            <person name="Raj R."/>
            <person name="Weissenberger G."/>
            <person name="Xin Y."/>
            <person name="Zou X."/>
            <person name="Han Y."/>
            <person name="Richards S."/>
            <person name="Worley K."/>
            <person name="Muzny D."/>
            <person name="Gibbs R."/>
        </authorList>
    </citation>
    <scope>NUCLEOTIDE SEQUENCE</scope>
    <source>
        <strain evidence="1">Sampled in the wild</strain>
    </source>
</reference>
<keyword evidence="2" id="KW-1185">Reference proteome</keyword>
<comment type="caution">
    <text evidence="1">The sequence shown here is derived from an EMBL/GenBank/DDBJ whole genome shotgun (WGS) entry which is preliminary data.</text>
</comment>
<feature type="non-terminal residue" evidence="1">
    <location>
        <position position="128"/>
    </location>
</feature>
<evidence type="ECO:0000313" key="1">
    <source>
        <dbReference type="EMBL" id="KAG8227531.1"/>
    </source>
</evidence>
<organism evidence="1 2">
    <name type="scientific">Ladona fulva</name>
    <name type="common">Scarce chaser dragonfly</name>
    <name type="synonym">Libellula fulva</name>
    <dbReference type="NCBI Taxonomy" id="123851"/>
    <lineage>
        <taxon>Eukaryota</taxon>
        <taxon>Metazoa</taxon>
        <taxon>Ecdysozoa</taxon>
        <taxon>Arthropoda</taxon>
        <taxon>Hexapoda</taxon>
        <taxon>Insecta</taxon>
        <taxon>Pterygota</taxon>
        <taxon>Palaeoptera</taxon>
        <taxon>Odonata</taxon>
        <taxon>Epiprocta</taxon>
        <taxon>Anisoptera</taxon>
        <taxon>Libelluloidea</taxon>
        <taxon>Libellulidae</taxon>
        <taxon>Ladona</taxon>
    </lineage>
</organism>
<sequence>MPTVRLARCLDELTDTEDLEKMWTLMRPELERRVGRKNYVSLPHLTDGNCYGVGSVFVKVEESGMCCFYRCKFLPLGPVEDLVEYDTTDYYWHTKHPSLYSASSELDACQYFKVAKEDMCSKMKEVGF</sequence>
<accession>A0A8K0K4B8</accession>